<dbReference type="Proteomes" id="UP000477156">
    <property type="component" value="Unassembled WGS sequence"/>
</dbReference>
<evidence type="ECO:0000313" key="5">
    <source>
        <dbReference type="Proteomes" id="UP000477156"/>
    </source>
</evidence>
<feature type="coiled-coil region" evidence="1">
    <location>
        <begin position="351"/>
        <end position="378"/>
    </location>
</feature>
<feature type="chain" id="PRO_5039631616" description="Peptidoglycan binding-like domain-containing protein" evidence="2">
    <location>
        <begin position="24"/>
        <end position="581"/>
    </location>
</feature>
<evidence type="ECO:0000256" key="1">
    <source>
        <dbReference type="SAM" id="Coils"/>
    </source>
</evidence>
<dbReference type="SUPFAM" id="SSF69360">
    <property type="entry name" value="Cell wall binding repeat"/>
    <property type="match status" value="1"/>
</dbReference>
<dbReference type="Pfam" id="PF01471">
    <property type="entry name" value="PG_binding_1"/>
    <property type="match status" value="1"/>
</dbReference>
<dbReference type="InterPro" id="IPR036366">
    <property type="entry name" value="PGBDSf"/>
</dbReference>
<feature type="domain" description="Peptidoglycan binding-like" evidence="3">
    <location>
        <begin position="381"/>
        <end position="433"/>
    </location>
</feature>
<accession>A0A6L8XQX5</accession>
<dbReference type="RefSeq" id="WP_161276779.1">
    <property type="nucleotide sequence ID" value="NZ_WWVD01000006.1"/>
</dbReference>
<name>A0A6L8XQX5_9FIRM</name>
<feature type="signal peptide" evidence="2">
    <location>
        <begin position="1"/>
        <end position="23"/>
    </location>
</feature>
<dbReference type="SUPFAM" id="SSF47090">
    <property type="entry name" value="PGBD-like"/>
    <property type="match status" value="1"/>
</dbReference>
<dbReference type="Gene3D" id="1.10.101.10">
    <property type="entry name" value="PGBD-like superfamily/PGBD"/>
    <property type="match status" value="1"/>
</dbReference>
<keyword evidence="2" id="KW-0732">Signal</keyword>
<gene>
    <name evidence="4" type="ORF">GT712_04490</name>
</gene>
<sequence length="581" mass="63720">MRKNFLTIAEIAFLLIGATNVYADAPGIVEVANLGDRTIVDCRAYSEGLAAIKDSTYGWGYIDEDGKIVIEPQFQEARDFSKGYACVKRNGNQMFIDKTGNTVSAGWKNYGTEYSEGILQVQDENGKWGYVDTNGEIVLEPQWDSSSEFHDGLAAAEKDGLYGYINTTGKFVIPPQWDYAGAFDDSGLGYIVKNKERGYIDENGNIVISPQFDDCQGSFSEDLQAVSRNGKWGFIDKSGKFVIAPKYESAGNFVQGVAAVKIDGEWKYINKNEETVFESISLASTFSEGYAVFKDEGYGLLDKDGNIILDSKYHMCTAVKNGLTLVQEGGLLHIYDVSNVVVDDNVPNIHKENANESLDSQAENVENVQQEVVEYKDATTIKIVQQTLNEAGYNCGTPDGLAGSKTVEAITAYQTAKGITVNGLVTDELLQSLGVVEKVQETVKEEANKSKNDEEEVDAIFSKFAGCTGVQVGEQIRNVDGSNVALGYVVKFKKILYSCIVNPNNNGKISIFIAPQDEYKSTLNSNDYVELVTDLVQSFDTSISYKDALTATLMAISKGSYSMNGYDYTFMDSLHGMIITN</sequence>
<dbReference type="InterPro" id="IPR002477">
    <property type="entry name" value="Peptidoglycan-bd-like"/>
</dbReference>
<evidence type="ECO:0000259" key="3">
    <source>
        <dbReference type="Pfam" id="PF01471"/>
    </source>
</evidence>
<organism evidence="4 5">
    <name type="scientific">Blautia wexlerae</name>
    <dbReference type="NCBI Taxonomy" id="418240"/>
    <lineage>
        <taxon>Bacteria</taxon>
        <taxon>Bacillati</taxon>
        <taxon>Bacillota</taxon>
        <taxon>Clostridia</taxon>
        <taxon>Lachnospirales</taxon>
        <taxon>Lachnospiraceae</taxon>
        <taxon>Blautia</taxon>
    </lineage>
</organism>
<dbReference type="InterPro" id="IPR036365">
    <property type="entry name" value="PGBD-like_sf"/>
</dbReference>
<keyword evidence="1" id="KW-0175">Coiled coil</keyword>
<dbReference type="EMBL" id="WWVF01000006">
    <property type="protein sequence ID" value="MZS88369.1"/>
    <property type="molecule type" value="Genomic_DNA"/>
</dbReference>
<protein>
    <recommendedName>
        <fullName evidence="3">Peptidoglycan binding-like domain-containing protein</fullName>
    </recommendedName>
</protein>
<dbReference type="InterPro" id="IPR032774">
    <property type="entry name" value="WG_beta_rep"/>
</dbReference>
<comment type="caution">
    <text evidence="4">The sequence shown here is derived from an EMBL/GenBank/DDBJ whole genome shotgun (WGS) entry which is preliminary data.</text>
</comment>
<evidence type="ECO:0000256" key="2">
    <source>
        <dbReference type="SAM" id="SignalP"/>
    </source>
</evidence>
<dbReference type="Pfam" id="PF14903">
    <property type="entry name" value="WG_beta_rep"/>
    <property type="match status" value="4"/>
</dbReference>
<dbReference type="PANTHER" id="PTHR37841:SF1">
    <property type="entry name" value="DUF3298 DOMAIN-CONTAINING PROTEIN"/>
    <property type="match status" value="1"/>
</dbReference>
<dbReference type="PANTHER" id="PTHR37841">
    <property type="entry name" value="GLR2918 PROTEIN"/>
    <property type="match status" value="1"/>
</dbReference>
<dbReference type="AlphaFoldDB" id="A0A6L8XQX5"/>
<evidence type="ECO:0000313" key="4">
    <source>
        <dbReference type="EMBL" id="MZS88369.1"/>
    </source>
</evidence>
<proteinExistence type="predicted"/>
<reference evidence="4 5" key="1">
    <citation type="journal article" date="2019" name="Nat. Med.">
        <title>A library of human gut bacterial isolates paired with longitudinal multiomics data enables mechanistic microbiome research.</title>
        <authorList>
            <person name="Poyet M."/>
            <person name="Groussin M."/>
            <person name="Gibbons S.M."/>
            <person name="Avila-Pacheco J."/>
            <person name="Jiang X."/>
            <person name="Kearney S.M."/>
            <person name="Perrotta A.R."/>
            <person name="Berdy B."/>
            <person name="Zhao S."/>
            <person name="Lieberman T.D."/>
            <person name="Swanson P.K."/>
            <person name="Smith M."/>
            <person name="Roesemann S."/>
            <person name="Alexander J.E."/>
            <person name="Rich S.A."/>
            <person name="Livny J."/>
            <person name="Vlamakis H."/>
            <person name="Clish C."/>
            <person name="Bullock K."/>
            <person name="Deik A."/>
            <person name="Scott J."/>
            <person name="Pierce K.A."/>
            <person name="Xavier R.J."/>
            <person name="Alm E.J."/>
        </authorList>
    </citation>
    <scope>NUCLEOTIDE SEQUENCE [LARGE SCALE GENOMIC DNA]</scope>
    <source>
        <strain evidence="4 5">BIOML-A12</strain>
    </source>
</reference>